<evidence type="ECO:0000313" key="8">
    <source>
        <dbReference type="Ensembl" id="ENSSAUP00010026236.1"/>
    </source>
</evidence>
<dbReference type="GO" id="GO:0005524">
    <property type="term" value="F:ATP binding"/>
    <property type="evidence" value="ECO:0007669"/>
    <property type="project" value="InterPro"/>
</dbReference>
<dbReference type="PANTHER" id="PTHR47091:SF2">
    <property type="entry name" value="ALPHA-PROTEIN KINASE 2"/>
    <property type="match status" value="1"/>
</dbReference>
<dbReference type="Ensembl" id="ENSSAUT00010027709.1">
    <property type="protein sequence ID" value="ENSSAUP00010026236.1"/>
    <property type="gene ID" value="ENSSAUG00010011402.1"/>
</dbReference>
<keyword evidence="2" id="KW-0808">Transferase</keyword>
<dbReference type="InterPro" id="IPR004166">
    <property type="entry name" value="a-kinase_dom"/>
</dbReference>
<reference evidence="8" key="3">
    <citation type="submission" date="2025-09" db="UniProtKB">
        <authorList>
            <consortium name="Ensembl"/>
        </authorList>
    </citation>
    <scope>IDENTIFICATION</scope>
</reference>
<evidence type="ECO:0000256" key="2">
    <source>
        <dbReference type="ARBA" id="ARBA00022679"/>
    </source>
</evidence>
<evidence type="ECO:0000256" key="5">
    <source>
        <dbReference type="ARBA" id="ARBA00023319"/>
    </source>
</evidence>
<reference evidence="8" key="1">
    <citation type="submission" date="2021-04" db="EMBL/GenBank/DDBJ databases">
        <authorList>
            <consortium name="Wellcome Sanger Institute Data Sharing"/>
        </authorList>
    </citation>
    <scope>NUCLEOTIDE SEQUENCE [LARGE SCALE GENOMIC DNA]</scope>
</reference>
<evidence type="ECO:0000259" key="7">
    <source>
        <dbReference type="PROSITE" id="PS51158"/>
    </source>
</evidence>
<evidence type="ECO:0000256" key="4">
    <source>
        <dbReference type="ARBA" id="ARBA00023157"/>
    </source>
</evidence>
<proteinExistence type="predicted"/>
<keyword evidence="3" id="KW-0418">Kinase</keyword>
<dbReference type="OMA" id="CRINCSI"/>
<dbReference type="GeneTree" id="ENSGT00940000160524"/>
<feature type="domain" description="Alpha-type protein kinase" evidence="7">
    <location>
        <begin position="1"/>
        <end position="205"/>
    </location>
</feature>
<dbReference type="PROSITE" id="PS51158">
    <property type="entry name" value="ALPHA_KINASE"/>
    <property type="match status" value="1"/>
</dbReference>
<dbReference type="Pfam" id="PF02816">
    <property type="entry name" value="Alpha_kinase"/>
    <property type="match status" value="1"/>
</dbReference>
<dbReference type="Gene3D" id="3.20.200.10">
    <property type="entry name" value="MHCK/EF2 kinase"/>
    <property type="match status" value="1"/>
</dbReference>
<evidence type="ECO:0000313" key="9">
    <source>
        <dbReference type="Proteomes" id="UP000472265"/>
    </source>
</evidence>
<reference evidence="8" key="2">
    <citation type="submission" date="2025-08" db="UniProtKB">
        <authorList>
            <consortium name="Ensembl"/>
        </authorList>
    </citation>
    <scope>IDENTIFICATION</scope>
</reference>
<accession>A0A671VNN1</accession>
<dbReference type="InterPro" id="IPR011009">
    <property type="entry name" value="Kinase-like_dom_sf"/>
</dbReference>
<dbReference type="SMART" id="SM00811">
    <property type="entry name" value="Alpha_kinase"/>
    <property type="match status" value="1"/>
</dbReference>
<dbReference type="AlphaFoldDB" id="A0A671VNN1"/>
<keyword evidence="9" id="KW-1185">Reference proteome</keyword>
<evidence type="ECO:0000256" key="1">
    <source>
        <dbReference type="ARBA" id="ARBA00022527"/>
    </source>
</evidence>
<name>A0A671VNN1_SPAAU</name>
<keyword evidence="1" id="KW-0723">Serine/threonine-protein kinase</keyword>
<feature type="region of interest" description="Disordered" evidence="6">
    <location>
        <begin position="207"/>
        <end position="230"/>
    </location>
</feature>
<keyword evidence="5" id="KW-0393">Immunoglobulin domain</keyword>
<dbReference type="SUPFAM" id="SSF56112">
    <property type="entry name" value="Protein kinase-like (PK-like)"/>
    <property type="match status" value="1"/>
</dbReference>
<gene>
    <name evidence="8" type="primary">alpk2</name>
</gene>
<sequence length="304" mass="34126">MHRRAFRTKLHAGQIPLLVPGHSCVLKVHNSISYGTKNNDELIQKNFTLAVEECQVQNTAREYIKSYTTEAQSIEAFGEIPEIIPIYLVHRPSNDIPYATLEEELIGDFVKYSVKDGKEINLRRRDSEAGQKCCAFQHWVYHKTEGNLLVTDMQGVGMRLTDVGIATSKKGYKGFKGNCATSFIDQFKALHQCNKYCEILGLKSLQPKPKKPASAPKPKPQPSAAPKKKTFGPTFCDKGALTSVCSLLMFLKPFARVVKLLIQTHGRYFVHIQLASCPPLNVFTEKCEGLLIFFFLISEAIMLV</sequence>
<protein>
    <recommendedName>
        <fullName evidence="7">Alpha-type protein kinase domain-containing protein</fullName>
    </recommendedName>
</protein>
<dbReference type="InParanoid" id="A0A671VNN1"/>
<keyword evidence="4" id="KW-1015">Disulfide bond</keyword>
<organism evidence="8 9">
    <name type="scientific">Sparus aurata</name>
    <name type="common">Gilthead sea bream</name>
    <dbReference type="NCBI Taxonomy" id="8175"/>
    <lineage>
        <taxon>Eukaryota</taxon>
        <taxon>Metazoa</taxon>
        <taxon>Chordata</taxon>
        <taxon>Craniata</taxon>
        <taxon>Vertebrata</taxon>
        <taxon>Euteleostomi</taxon>
        <taxon>Actinopterygii</taxon>
        <taxon>Neopterygii</taxon>
        <taxon>Teleostei</taxon>
        <taxon>Neoteleostei</taxon>
        <taxon>Acanthomorphata</taxon>
        <taxon>Eupercaria</taxon>
        <taxon>Spariformes</taxon>
        <taxon>Sparidae</taxon>
        <taxon>Sparus</taxon>
    </lineage>
</organism>
<evidence type="ECO:0000256" key="3">
    <source>
        <dbReference type="ARBA" id="ARBA00022777"/>
    </source>
</evidence>
<dbReference type="PANTHER" id="PTHR47091">
    <property type="entry name" value="ALPHA-PROTEIN KINASE 2-RELATED"/>
    <property type="match status" value="1"/>
</dbReference>
<dbReference type="GO" id="GO:0004674">
    <property type="term" value="F:protein serine/threonine kinase activity"/>
    <property type="evidence" value="ECO:0007669"/>
    <property type="project" value="UniProtKB-KW"/>
</dbReference>
<dbReference type="Proteomes" id="UP000472265">
    <property type="component" value="Chromosome 12"/>
</dbReference>
<evidence type="ECO:0000256" key="6">
    <source>
        <dbReference type="SAM" id="MobiDB-lite"/>
    </source>
</evidence>